<feature type="transmembrane region" description="Helical" evidence="8">
    <location>
        <begin position="82"/>
        <end position="102"/>
    </location>
</feature>
<proteinExistence type="predicted"/>
<feature type="transmembrane region" description="Helical" evidence="8">
    <location>
        <begin position="351"/>
        <end position="372"/>
    </location>
</feature>
<evidence type="ECO:0000256" key="4">
    <source>
        <dbReference type="ARBA" id="ARBA00022679"/>
    </source>
</evidence>
<keyword evidence="3 10" id="KW-0328">Glycosyltransferase</keyword>
<dbReference type="PANTHER" id="PTHR33908:SF3">
    <property type="entry name" value="UNDECAPRENYL PHOSPHATE-ALPHA-4-AMINO-4-DEOXY-L-ARABINOSE ARABINOSYL TRANSFERASE"/>
    <property type="match status" value="1"/>
</dbReference>
<feature type="domain" description="Glycosyltransferase RgtA/B/C/D-like" evidence="9">
    <location>
        <begin position="62"/>
        <end position="224"/>
    </location>
</feature>
<evidence type="ECO:0000256" key="1">
    <source>
        <dbReference type="ARBA" id="ARBA00004651"/>
    </source>
</evidence>
<sequence>MNTSRVYGVVGITVWLLIIGLATVIRFYRLGDPFMWTDEAFSVLLSRHSPAFIWVHTANDVHPPFYYELLHYWMKLWGDSPFAVRSLSAVMGVAAVVLGIWLAELVANRKVAMWAGVMLATLPIAVRYSQEARMYALMAVLLFASTIALLYWVRQPSKYRLLWVYVVLISASFYTHYFTVMCVIAHWVYLGILSAHGTHRPSLIRRLAWWLANASIVVAYSPWLFTLWNRLSTSDVANQTGSMGWIAGATIGTLPSAFWRALMATSGNTLFELLYYVVPLVVFILAIRLLLRDRSQHQFPCALVIYTYVPLLVVFLVSLILPMFMERYVFFALMGLPILIALLLDRVRPNVLKGGVILVVVALEFVGLHTVYSQREDLDGSRNRQDFPFEEIASYVAQSSTPGDRMVVDGGLWYFSVLYYNQSSIMPQLHRDIDSGLGSSTILIPSAAQVYISDLAFIPHGNCRVWWLGRKGIDVMFPDSWQQLSERSMGTMDLRLYQTASDPTGAGCPAPEPSNDTALRHRVKKIIAD</sequence>
<dbReference type="Proteomes" id="UP001277967">
    <property type="component" value="Unassembled WGS sequence"/>
</dbReference>
<dbReference type="EC" id="2.4.-.-" evidence="10"/>
<comment type="subcellular location">
    <subcellularLocation>
        <location evidence="1">Cell membrane</location>
        <topology evidence="1">Multi-pass membrane protein</topology>
    </subcellularLocation>
</comment>
<evidence type="ECO:0000256" key="3">
    <source>
        <dbReference type="ARBA" id="ARBA00022676"/>
    </source>
</evidence>
<evidence type="ECO:0000256" key="5">
    <source>
        <dbReference type="ARBA" id="ARBA00022692"/>
    </source>
</evidence>
<feature type="transmembrane region" description="Helical" evidence="8">
    <location>
        <begin position="240"/>
        <end position="261"/>
    </location>
</feature>
<accession>A0ABU5FA66</accession>
<keyword evidence="4 10" id="KW-0808">Transferase</keyword>
<evidence type="ECO:0000259" key="9">
    <source>
        <dbReference type="Pfam" id="PF13231"/>
    </source>
</evidence>
<feature type="transmembrane region" description="Helical" evidence="8">
    <location>
        <begin position="134"/>
        <end position="153"/>
    </location>
</feature>
<dbReference type="InterPro" id="IPR050297">
    <property type="entry name" value="LipidA_mod_glycosyltrf_83"/>
</dbReference>
<evidence type="ECO:0000256" key="7">
    <source>
        <dbReference type="ARBA" id="ARBA00023136"/>
    </source>
</evidence>
<keyword evidence="11" id="KW-1185">Reference proteome</keyword>
<comment type="caution">
    <text evidence="10">The sequence shown here is derived from an EMBL/GenBank/DDBJ whole genome shotgun (WGS) entry which is preliminary data.</text>
</comment>
<evidence type="ECO:0000256" key="8">
    <source>
        <dbReference type="SAM" id="Phobius"/>
    </source>
</evidence>
<evidence type="ECO:0000256" key="6">
    <source>
        <dbReference type="ARBA" id="ARBA00022989"/>
    </source>
</evidence>
<feature type="transmembrane region" description="Helical" evidence="8">
    <location>
        <begin position="303"/>
        <end position="321"/>
    </location>
</feature>
<feature type="transmembrane region" description="Helical" evidence="8">
    <location>
        <begin position="273"/>
        <end position="291"/>
    </location>
</feature>
<dbReference type="PANTHER" id="PTHR33908">
    <property type="entry name" value="MANNOSYLTRANSFERASE YKCB-RELATED"/>
    <property type="match status" value="1"/>
</dbReference>
<dbReference type="RefSeq" id="WP_320746027.1">
    <property type="nucleotide sequence ID" value="NZ_JAXGGE010000001.1"/>
</dbReference>
<keyword evidence="7 8" id="KW-0472">Membrane</keyword>
<feature type="transmembrane region" description="Helical" evidence="8">
    <location>
        <begin position="327"/>
        <end position="344"/>
    </location>
</feature>
<reference evidence="10 11" key="1">
    <citation type="submission" date="2023-11" db="EMBL/GenBank/DDBJ databases">
        <title>Genome sequence of Pseudomonas salmasensis Strain SLU99.</title>
        <authorList>
            <person name="Ghadamgahi F."/>
            <person name="Kalyandurg P.B."/>
            <person name="Catara V."/>
            <person name="Vetukuri R."/>
            <person name="Ghosh S."/>
        </authorList>
    </citation>
    <scope>NUCLEOTIDE SEQUENCE [LARGE SCALE GENOMIC DNA]</scope>
    <source>
        <strain evidence="10 11">SLU99</strain>
    </source>
</reference>
<evidence type="ECO:0000313" key="10">
    <source>
        <dbReference type="EMBL" id="MDY4298927.1"/>
    </source>
</evidence>
<dbReference type="InterPro" id="IPR038731">
    <property type="entry name" value="RgtA/B/C-like"/>
</dbReference>
<keyword evidence="5 8" id="KW-0812">Transmembrane</keyword>
<feature type="transmembrane region" description="Helical" evidence="8">
    <location>
        <begin position="207"/>
        <end position="228"/>
    </location>
</feature>
<keyword evidence="6 8" id="KW-1133">Transmembrane helix</keyword>
<gene>
    <name evidence="10" type="ORF">SO486_02830</name>
</gene>
<name>A0ABU5FA66_9PSED</name>
<dbReference type="GO" id="GO:0016757">
    <property type="term" value="F:glycosyltransferase activity"/>
    <property type="evidence" value="ECO:0007669"/>
    <property type="project" value="UniProtKB-KW"/>
</dbReference>
<protein>
    <submittedName>
        <fullName evidence="10">Glycosyltransferase family 39 protein</fullName>
        <ecNumber evidence="10">2.4.-.-</ecNumber>
    </submittedName>
</protein>
<feature type="transmembrane region" description="Helical" evidence="8">
    <location>
        <begin position="7"/>
        <end position="28"/>
    </location>
</feature>
<keyword evidence="2" id="KW-1003">Cell membrane</keyword>
<feature type="transmembrane region" description="Helical" evidence="8">
    <location>
        <begin position="162"/>
        <end position="187"/>
    </location>
</feature>
<dbReference type="Pfam" id="PF13231">
    <property type="entry name" value="PMT_2"/>
    <property type="match status" value="1"/>
</dbReference>
<dbReference type="EMBL" id="JAXGGE010000001">
    <property type="protein sequence ID" value="MDY4298927.1"/>
    <property type="molecule type" value="Genomic_DNA"/>
</dbReference>
<organism evidence="10 11">
    <name type="scientific">Pseudomonas salmasensis</name>
    <dbReference type="NCBI Taxonomy" id="2745514"/>
    <lineage>
        <taxon>Bacteria</taxon>
        <taxon>Pseudomonadati</taxon>
        <taxon>Pseudomonadota</taxon>
        <taxon>Gammaproteobacteria</taxon>
        <taxon>Pseudomonadales</taxon>
        <taxon>Pseudomonadaceae</taxon>
        <taxon>Pseudomonas</taxon>
    </lineage>
</organism>
<evidence type="ECO:0000313" key="11">
    <source>
        <dbReference type="Proteomes" id="UP001277967"/>
    </source>
</evidence>
<feature type="transmembrane region" description="Helical" evidence="8">
    <location>
        <begin position="111"/>
        <end position="128"/>
    </location>
</feature>
<evidence type="ECO:0000256" key="2">
    <source>
        <dbReference type="ARBA" id="ARBA00022475"/>
    </source>
</evidence>